<name>A0A8J2JIG8_9HEXA</name>
<comment type="caution">
    <text evidence="2">The sequence shown here is derived from an EMBL/GenBank/DDBJ whole genome shotgun (WGS) entry which is preliminary data.</text>
</comment>
<reference evidence="2" key="1">
    <citation type="submission" date="2021-06" db="EMBL/GenBank/DDBJ databases">
        <authorList>
            <person name="Hodson N. C."/>
            <person name="Mongue J. A."/>
            <person name="Jaron S. K."/>
        </authorList>
    </citation>
    <scope>NUCLEOTIDE SEQUENCE</scope>
</reference>
<keyword evidence="3" id="KW-1185">Reference proteome</keyword>
<evidence type="ECO:0000313" key="3">
    <source>
        <dbReference type="Proteomes" id="UP000708208"/>
    </source>
</evidence>
<sequence>MAFKYFIIDGPFPIQQYLFLPRNNTIYKSVGFIIETLSALTLANALIYVLCLGTILIQIHAKMLGGFQQQFLNPNFKTLGYSPKMNKIPYFTLVGKKGEVVDYVTDIWADLTEFSLEFERLTKCFDMYVHIVGPYLLAVTCQGCLYAIQFLSLTSTVVSNYGSYYVNATFAIAALNTSALLLLTSFGNVFKKQVMGALTDK</sequence>
<organism evidence="2 3">
    <name type="scientific">Allacma fusca</name>
    <dbReference type="NCBI Taxonomy" id="39272"/>
    <lineage>
        <taxon>Eukaryota</taxon>
        <taxon>Metazoa</taxon>
        <taxon>Ecdysozoa</taxon>
        <taxon>Arthropoda</taxon>
        <taxon>Hexapoda</taxon>
        <taxon>Collembola</taxon>
        <taxon>Symphypleona</taxon>
        <taxon>Sminthuridae</taxon>
        <taxon>Allacma</taxon>
    </lineage>
</organism>
<evidence type="ECO:0000313" key="2">
    <source>
        <dbReference type="EMBL" id="CAG7701076.1"/>
    </source>
</evidence>
<keyword evidence="1" id="KW-0472">Membrane</keyword>
<feature type="transmembrane region" description="Helical" evidence="1">
    <location>
        <begin position="30"/>
        <end position="57"/>
    </location>
</feature>
<dbReference type="Proteomes" id="UP000708208">
    <property type="component" value="Unassembled WGS sequence"/>
</dbReference>
<dbReference type="EMBL" id="CAJVCH010026749">
    <property type="protein sequence ID" value="CAG7701076.1"/>
    <property type="molecule type" value="Genomic_DNA"/>
</dbReference>
<keyword evidence="1" id="KW-0812">Transmembrane</keyword>
<dbReference type="AlphaFoldDB" id="A0A8J2JIG8"/>
<gene>
    <name evidence="2" type="ORF">AFUS01_LOCUS4305</name>
</gene>
<evidence type="ECO:0000256" key="1">
    <source>
        <dbReference type="SAM" id="Phobius"/>
    </source>
</evidence>
<protein>
    <submittedName>
        <fullName evidence="2">Uncharacterized protein</fullName>
    </submittedName>
</protein>
<feature type="transmembrane region" description="Helical" evidence="1">
    <location>
        <begin position="164"/>
        <end position="183"/>
    </location>
</feature>
<keyword evidence="1" id="KW-1133">Transmembrane helix</keyword>
<proteinExistence type="predicted"/>
<accession>A0A8J2JIG8</accession>
<feature type="transmembrane region" description="Helical" evidence="1">
    <location>
        <begin position="128"/>
        <end position="152"/>
    </location>
</feature>